<evidence type="ECO:0000259" key="1">
    <source>
        <dbReference type="Pfam" id="PF01592"/>
    </source>
</evidence>
<dbReference type="SUPFAM" id="SSF82649">
    <property type="entry name" value="SufE/NifU"/>
    <property type="match status" value="1"/>
</dbReference>
<gene>
    <name evidence="2" type="primary">sufU</name>
    <name evidence="2" type="ORF">ACFFTU_00470</name>
</gene>
<accession>A0ABV5P5G9</accession>
<dbReference type="Gene3D" id="3.90.1010.10">
    <property type="match status" value="1"/>
</dbReference>
<reference evidence="2 3" key="1">
    <citation type="submission" date="2024-09" db="EMBL/GenBank/DDBJ databases">
        <authorList>
            <person name="Sun Q."/>
            <person name="Mori K."/>
        </authorList>
    </citation>
    <scope>NUCLEOTIDE SEQUENCE [LARGE SCALE GENOMIC DNA]</scope>
    <source>
        <strain evidence="2 3">JCM 4362</strain>
    </source>
</reference>
<protein>
    <submittedName>
        <fullName evidence="2">Fe-S cluster assembly sulfur transfer protein SufU</fullName>
    </submittedName>
</protein>
<keyword evidence="3" id="KW-1185">Reference proteome</keyword>
<dbReference type="NCBIfam" id="TIGR01994">
    <property type="entry name" value="SUF_scaf_2"/>
    <property type="match status" value="1"/>
</dbReference>
<proteinExistence type="predicted"/>
<dbReference type="CDD" id="cd06664">
    <property type="entry name" value="IscU_like"/>
    <property type="match status" value="1"/>
</dbReference>
<dbReference type="Pfam" id="PF01592">
    <property type="entry name" value="NifU_N"/>
    <property type="match status" value="1"/>
</dbReference>
<feature type="domain" description="NIF system FeS cluster assembly NifU N-terminal" evidence="1">
    <location>
        <begin position="9"/>
        <end position="99"/>
    </location>
</feature>
<name>A0ABV5P5G9_STRCM</name>
<dbReference type="InterPro" id="IPR002871">
    <property type="entry name" value="NIF_FeS_clus_asmbl_NifU_N"/>
</dbReference>
<dbReference type="RefSeq" id="WP_345220040.1">
    <property type="nucleotide sequence ID" value="NZ_BAAAXE010000005.1"/>
</dbReference>
<organism evidence="2 3">
    <name type="scientific">Streptomyces cremeus</name>
    <dbReference type="NCBI Taxonomy" id="66881"/>
    <lineage>
        <taxon>Bacteria</taxon>
        <taxon>Bacillati</taxon>
        <taxon>Actinomycetota</taxon>
        <taxon>Actinomycetes</taxon>
        <taxon>Kitasatosporales</taxon>
        <taxon>Streptomycetaceae</taxon>
        <taxon>Streptomyces</taxon>
    </lineage>
</organism>
<evidence type="ECO:0000313" key="3">
    <source>
        <dbReference type="Proteomes" id="UP001589718"/>
    </source>
</evidence>
<sequence>MRLTAENQAIILDHYRAPRHSGLREPCSVEVHHFNPMCGDEITLRVSLTGEGPAAVVDDISYDVKGCSISQASISVLTGLAIGRCVREVFELHSAFEALLRDRARASGAWPTELADASAFSDVSRHPARIKCVLLSWTALRKALT</sequence>
<dbReference type="EMBL" id="JBHMCR010000001">
    <property type="protein sequence ID" value="MFB9518440.1"/>
    <property type="molecule type" value="Genomic_DNA"/>
</dbReference>
<comment type="caution">
    <text evidence="2">The sequence shown here is derived from an EMBL/GenBank/DDBJ whole genome shotgun (WGS) entry which is preliminary data.</text>
</comment>
<evidence type="ECO:0000313" key="2">
    <source>
        <dbReference type="EMBL" id="MFB9518440.1"/>
    </source>
</evidence>
<dbReference type="Proteomes" id="UP001589718">
    <property type="component" value="Unassembled WGS sequence"/>
</dbReference>